<evidence type="ECO:0000313" key="3">
    <source>
        <dbReference type="Proteomes" id="UP000618818"/>
    </source>
</evidence>
<reference evidence="2 3" key="1">
    <citation type="submission" date="2020-09" db="EMBL/GenBank/DDBJ databases">
        <title>novel species in genus Nocardioides.</title>
        <authorList>
            <person name="Zhang G."/>
        </authorList>
    </citation>
    <scope>NUCLEOTIDE SEQUENCE [LARGE SCALE GENOMIC DNA]</scope>
    <source>
        <strain evidence="2 3">KCTC 39551</strain>
    </source>
</reference>
<dbReference type="Gene3D" id="3.40.630.30">
    <property type="match status" value="1"/>
</dbReference>
<dbReference type="EMBL" id="JACXYZ010000001">
    <property type="protein sequence ID" value="MBD3925311.1"/>
    <property type="molecule type" value="Genomic_DNA"/>
</dbReference>
<dbReference type="Pfam" id="PF13302">
    <property type="entry name" value="Acetyltransf_3"/>
    <property type="match status" value="1"/>
</dbReference>
<dbReference type="SUPFAM" id="SSF55729">
    <property type="entry name" value="Acyl-CoA N-acyltransferases (Nat)"/>
    <property type="match status" value="1"/>
</dbReference>
<gene>
    <name evidence="2" type="ORF">IEZ26_11800</name>
</gene>
<dbReference type="RefSeq" id="WP_191194981.1">
    <property type="nucleotide sequence ID" value="NZ_JACXYZ010000001.1"/>
</dbReference>
<sequence length="180" mass="19697">MGLPLTVDAWPAGSVRTERLLLRAPEVRDRQEFLDLGSDPVVNLHLGGGQDRATLEATLPAVPAARPAQYVMERDGRFLGWIGLSRRESDRPGGSSVDGLGPEGVLELSYVLPVHAWGHGYATEACAALLQTSDERLGEPVVLCTQVGNTRSRVLADRLGFTELARFEEFCAEQWFGVRR</sequence>
<evidence type="ECO:0000259" key="1">
    <source>
        <dbReference type="PROSITE" id="PS51186"/>
    </source>
</evidence>
<evidence type="ECO:0000313" key="2">
    <source>
        <dbReference type="EMBL" id="MBD3925311.1"/>
    </source>
</evidence>
<dbReference type="InterPro" id="IPR000182">
    <property type="entry name" value="GNAT_dom"/>
</dbReference>
<dbReference type="Proteomes" id="UP000618818">
    <property type="component" value="Unassembled WGS sequence"/>
</dbReference>
<protein>
    <submittedName>
        <fullName evidence="2">GNAT family N-acetyltransferase</fullName>
    </submittedName>
</protein>
<organism evidence="2 3">
    <name type="scientific">Nocardioides cavernae</name>
    <dbReference type="NCBI Taxonomy" id="1921566"/>
    <lineage>
        <taxon>Bacteria</taxon>
        <taxon>Bacillati</taxon>
        <taxon>Actinomycetota</taxon>
        <taxon>Actinomycetes</taxon>
        <taxon>Propionibacteriales</taxon>
        <taxon>Nocardioidaceae</taxon>
        <taxon>Nocardioides</taxon>
    </lineage>
</organism>
<feature type="domain" description="N-acetyltransferase" evidence="1">
    <location>
        <begin position="20"/>
        <end position="180"/>
    </location>
</feature>
<keyword evidence="3" id="KW-1185">Reference proteome</keyword>
<comment type="caution">
    <text evidence="2">The sequence shown here is derived from an EMBL/GenBank/DDBJ whole genome shotgun (WGS) entry which is preliminary data.</text>
</comment>
<dbReference type="PROSITE" id="PS51186">
    <property type="entry name" value="GNAT"/>
    <property type="match status" value="1"/>
</dbReference>
<dbReference type="PANTHER" id="PTHR43792">
    <property type="entry name" value="GNAT FAMILY, PUTATIVE (AFU_ORTHOLOGUE AFUA_3G00765)-RELATED-RELATED"/>
    <property type="match status" value="1"/>
</dbReference>
<accession>A0ABR8NDM3</accession>
<proteinExistence type="predicted"/>
<dbReference type="InterPro" id="IPR016181">
    <property type="entry name" value="Acyl_CoA_acyltransferase"/>
</dbReference>
<name>A0ABR8NDM3_9ACTN</name>
<dbReference type="PANTHER" id="PTHR43792:SF1">
    <property type="entry name" value="N-ACETYLTRANSFERASE DOMAIN-CONTAINING PROTEIN"/>
    <property type="match status" value="1"/>
</dbReference>
<dbReference type="InterPro" id="IPR051531">
    <property type="entry name" value="N-acetyltransferase"/>
</dbReference>